<keyword evidence="6" id="KW-1185">Reference proteome</keyword>
<sequence length="255" mass="28230">MKPVVWLIGGTSESRNLIKFMAELDIILYVSVATDYGASLIEAQTNLHVMVERMDLSAMRNFITVNKPDCVIDATHPYATIVTSTVQKACEETGCEYLRLVRPAAEEHENCIIVQDFNEAVELLSHTEGNIFLTTGSKTLQEFTSVPDYKERIALRVLPMLDSLSKALELGYKPANIICMQGPFSELLNIEMMRKYNSIYLVTKDSGSIGGFEEKAQAAAKAGAKLIVIARNGEEFGTGYSEIVKLLKDRYGSGK</sequence>
<evidence type="ECO:0000256" key="3">
    <source>
        <dbReference type="ARBA" id="ARBA00023002"/>
    </source>
</evidence>
<evidence type="ECO:0000313" key="7">
    <source>
        <dbReference type="Proteomes" id="UP000484547"/>
    </source>
</evidence>
<keyword evidence="2" id="KW-0169">Cobalamin biosynthesis</keyword>
<organism evidence="4 7">
    <name type="scientific">Phascolarctobacterium faecium</name>
    <dbReference type="NCBI Taxonomy" id="33025"/>
    <lineage>
        <taxon>Bacteria</taxon>
        <taxon>Bacillati</taxon>
        <taxon>Bacillota</taxon>
        <taxon>Negativicutes</taxon>
        <taxon>Acidaminococcales</taxon>
        <taxon>Acidaminococcaceae</taxon>
        <taxon>Phascolarctobacterium</taxon>
    </lineage>
</organism>
<dbReference type="PANTHER" id="PTHR36925">
    <property type="entry name" value="COBALT-PRECORRIN-6A REDUCTASE"/>
    <property type="match status" value="1"/>
</dbReference>
<dbReference type="AlphaFoldDB" id="A0A7X2XEV5"/>
<keyword evidence="3 4" id="KW-0560">Oxidoreductase</keyword>
<evidence type="ECO:0000313" key="6">
    <source>
        <dbReference type="Proteomes" id="UP000443070"/>
    </source>
</evidence>
<proteinExistence type="predicted"/>
<evidence type="ECO:0000313" key="4">
    <source>
        <dbReference type="EMBL" id="MTT75410.1"/>
    </source>
</evidence>
<dbReference type="OrthoDB" id="9780707at2"/>
<dbReference type="Proteomes" id="UP000484547">
    <property type="component" value="Unassembled WGS sequence"/>
</dbReference>
<comment type="pathway">
    <text evidence="1">Cofactor biosynthesis; adenosylcobalamin biosynthesis.</text>
</comment>
<gene>
    <name evidence="4" type="primary">cobK</name>
    <name evidence="4" type="ORF">GMD11_03875</name>
    <name evidence="5" type="ORF">GMD18_09020</name>
</gene>
<dbReference type="NCBIfam" id="TIGR00715">
    <property type="entry name" value="precor6x_red"/>
    <property type="match status" value="1"/>
</dbReference>
<evidence type="ECO:0000256" key="1">
    <source>
        <dbReference type="ARBA" id="ARBA00004953"/>
    </source>
</evidence>
<dbReference type="InterPro" id="IPR003723">
    <property type="entry name" value="Precorrin-6x_reduct"/>
</dbReference>
<dbReference type="Proteomes" id="UP000443070">
    <property type="component" value="Unassembled WGS sequence"/>
</dbReference>
<dbReference type="EMBL" id="WNBM01000001">
    <property type="protein sequence ID" value="MTT75410.1"/>
    <property type="molecule type" value="Genomic_DNA"/>
</dbReference>
<protein>
    <submittedName>
        <fullName evidence="4">Precorrin-6A reductase</fullName>
        <ecNumber evidence="4">1.3.1.54</ecNumber>
    </submittedName>
</protein>
<accession>A0A7X2XEV5</accession>
<dbReference type="UniPathway" id="UPA00148"/>
<evidence type="ECO:0000313" key="5">
    <source>
        <dbReference type="EMBL" id="MTU04537.1"/>
    </source>
</evidence>
<name>A0A7X2XEV5_9FIRM</name>
<reference evidence="6 7" key="1">
    <citation type="journal article" date="2019" name="Nat. Med.">
        <title>A library of human gut bacterial isolates paired with longitudinal multiomics data enables mechanistic microbiome research.</title>
        <authorList>
            <person name="Poyet M."/>
            <person name="Groussin M."/>
            <person name="Gibbons S.M."/>
            <person name="Avila-Pacheco J."/>
            <person name="Jiang X."/>
            <person name="Kearney S.M."/>
            <person name="Perrotta A.R."/>
            <person name="Berdy B."/>
            <person name="Zhao S."/>
            <person name="Lieberman T.D."/>
            <person name="Swanson P.K."/>
            <person name="Smith M."/>
            <person name="Roesemann S."/>
            <person name="Alexander J.E."/>
            <person name="Rich S.A."/>
            <person name="Livny J."/>
            <person name="Vlamakis H."/>
            <person name="Clish C."/>
            <person name="Bullock K."/>
            <person name="Deik A."/>
            <person name="Scott J."/>
            <person name="Pierce K.A."/>
            <person name="Xavier R.J."/>
            <person name="Alm E.J."/>
        </authorList>
    </citation>
    <scope>NUCLEOTIDE SEQUENCE [LARGE SCALE GENOMIC DNA]</scope>
    <source>
        <strain evidence="4 7">BIOML-A13</strain>
        <strain evidence="5 6">BIOML-A3</strain>
    </source>
</reference>
<dbReference type="GO" id="GO:0009236">
    <property type="term" value="P:cobalamin biosynthetic process"/>
    <property type="evidence" value="ECO:0007669"/>
    <property type="project" value="UniProtKB-UniPathway"/>
</dbReference>
<comment type="caution">
    <text evidence="4">The sequence shown here is derived from an EMBL/GenBank/DDBJ whole genome shotgun (WGS) entry which is preliminary data.</text>
</comment>
<dbReference type="GO" id="GO:0016994">
    <property type="term" value="F:precorrin-6A reductase activity"/>
    <property type="evidence" value="ECO:0007669"/>
    <property type="project" value="UniProtKB-EC"/>
</dbReference>
<dbReference type="RefSeq" id="WP_149877494.1">
    <property type="nucleotide sequence ID" value="NZ_WNBG01000007.1"/>
</dbReference>
<dbReference type="EC" id="1.3.1.54" evidence="4"/>
<dbReference type="Pfam" id="PF02571">
    <property type="entry name" value="CbiJ"/>
    <property type="match status" value="1"/>
</dbReference>
<dbReference type="EMBL" id="WNBW01000008">
    <property type="protein sequence ID" value="MTU04537.1"/>
    <property type="molecule type" value="Genomic_DNA"/>
</dbReference>
<dbReference type="PANTHER" id="PTHR36925:SF1">
    <property type="entry name" value="COBALT-PRECORRIN-6A REDUCTASE"/>
    <property type="match status" value="1"/>
</dbReference>
<evidence type="ECO:0000256" key="2">
    <source>
        <dbReference type="ARBA" id="ARBA00022573"/>
    </source>
</evidence>
<dbReference type="PROSITE" id="PS51014">
    <property type="entry name" value="COBK_CBIJ"/>
    <property type="match status" value="1"/>
</dbReference>